<dbReference type="Pfam" id="PF12950">
    <property type="entry name" value="TaqI_C"/>
    <property type="match status" value="1"/>
</dbReference>
<dbReference type="EMBL" id="BARW01029034">
    <property type="protein sequence ID" value="GAJ04992.1"/>
    <property type="molecule type" value="Genomic_DNA"/>
</dbReference>
<keyword evidence="3" id="KW-0808">Transferase</keyword>
<proteinExistence type="predicted"/>
<accession>X1UN53</accession>
<evidence type="ECO:0000256" key="4">
    <source>
        <dbReference type="ARBA" id="ARBA00047942"/>
    </source>
</evidence>
<dbReference type="EC" id="2.1.1.72" evidence="1"/>
<dbReference type="PANTHER" id="PTHR33841">
    <property type="entry name" value="DNA METHYLTRANSFERASE YEEA-RELATED"/>
    <property type="match status" value="1"/>
</dbReference>
<evidence type="ECO:0000313" key="6">
    <source>
        <dbReference type="EMBL" id="GAJ04992.1"/>
    </source>
</evidence>
<name>X1UN53_9ZZZZ</name>
<dbReference type="GO" id="GO:0032259">
    <property type="term" value="P:methylation"/>
    <property type="evidence" value="ECO:0007669"/>
    <property type="project" value="UniProtKB-KW"/>
</dbReference>
<sequence length="223" mass="25828">IHDWEASLVTESEFVTKYPRAWEYLNLSSNKSILEAREGGKFKGQDWYRFGRTQNLGIHGQRKLAIPSTVKRLAASFDADGLMYLDNVRVNGMLLKEKTDAAYKYVLGLLNSSLLHWFFTRLATPFANGWFGANRQFIEPLPIRRIDSSDTADLKMRDVLVVLVEKMLVLQKKLQETQPENTEERHELERQIRRTDEEIDEQVYDLYGLGEEERKAVGVLEMG</sequence>
<comment type="catalytic activity">
    <reaction evidence="4">
        <text>a 2'-deoxyadenosine in DNA + S-adenosyl-L-methionine = an N(6)-methyl-2'-deoxyadenosine in DNA + S-adenosyl-L-homocysteine + H(+)</text>
        <dbReference type="Rhea" id="RHEA:15197"/>
        <dbReference type="Rhea" id="RHEA-COMP:12418"/>
        <dbReference type="Rhea" id="RHEA-COMP:12419"/>
        <dbReference type="ChEBI" id="CHEBI:15378"/>
        <dbReference type="ChEBI" id="CHEBI:57856"/>
        <dbReference type="ChEBI" id="CHEBI:59789"/>
        <dbReference type="ChEBI" id="CHEBI:90615"/>
        <dbReference type="ChEBI" id="CHEBI:90616"/>
        <dbReference type="EC" id="2.1.1.72"/>
    </reaction>
</comment>
<evidence type="ECO:0000256" key="2">
    <source>
        <dbReference type="ARBA" id="ARBA00022603"/>
    </source>
</evidence>
<reference evidence="6" key="1">
    <citation type="journal article" date="2014" name="Front. Microbiol.">
        <title>High frequency of phylogenetically diverse reductive dehalogenase-homologous genes in deep subseafloor sedimentary metagenomes.</title>
        <authorList>
            <person name="Kawai M."/>
            <person name="Futagami T."/>
            <person name="Toyoda A."/>
            <person name="Takaki Y."/>
            <person name="Nishi S."/>
            <person name="Hori S."/>
            <person name="Arai W."/>
            <person name="Tsubouchi T."/>
            <person name="Morono Y."/>
            <person name="Uchiyama I."/>
            <person name="Ito T."/>
            <person name="Fujiyama A."/>
            <person name="Inagaki F."/>
            <person name="Takami H."/>
        </authorList>
    </citation>
    <scope>NUCLEOTIDE SEQUENCE</scope>
    <source>
        <strain evidence="6">Expedition CK06-06</strain>
    </source>
</reference>
<dbReference type="InterPro" id="IPR050953">
    <property type="entry name" value="N4_N6_ade-DNA_methylase"/>
</dbReference>
<comment type="caution">
    <text evidence="6">The sequence shown here is derived from an EMBL/GenBank/DDBJ whole genome shotgun (WGS) entry which is preliminary data.</text>
</comment>
<gene>
    <name evidence="6" type="ORF">S12H4_46738</name>
</gene>
<feature type="domain" description="TaqI-like C-terminal specificity" evidence="5">
    <location>
        <begin position="37"/>
        <end position="143"/>
    </location>
</feature>
<evidence type="ECO:0000256" key="3">
    <source>
        <dbReference type="ARBA" id="ARBA00022679"/>
    </source>
</evidence>
<dbReference type="AlphaFoldDB" id="X1UN53"/>
<dbReference type="InterPro" id="IPR025931">
    <property type="entry name" value="TaqI_C"/>
</dbReference>
<protein>
    <recommendedName>
        <fullName evidence="1">site-specific DNA-methyltransferase (adenine-specific)</fullName>
        <ecNumber evidence="1">2.1.1.72</ecNumber>
    </recommendedName>
</protein>
<feature type="non-terminal residue" evidence="6">
    <location>
        <position position="1"/>
    </location>
</feature>
<dbReference type="GO" id="GO:0009007">
    <property type="term" value="F:site-specific DNA-methyltransferase (adenine-specific) activity"/>
    <property type="evidence" value="ECO:0007669"/>
    <property type="project" value="UniProtKB-EC"/>
</dbReference>
<evidence type="ECO:0000259" key="5">
    <source>
        <dbReference type="Pfam" id="PF12950"/>
    </source>
</evidence>
<dbReference type="PANTHER" id="PTHR33841:SF1">
    <property type="entry name" value="DNA METHYLTRANSFERASE A"/>
    <property type="match status" value="1"/>
</dbReference>
<keyword evidence="2" id="KW-0489">Methyltransferase</keyword>
<organism evidence="6">
    <name type="scientific">marine sediment metagenome</name>
    <dbReference type="NCBI Taxonomy" id="412755"/>
    <lineage>
        <taxon>unclassified sequences</taxon>
        <taxon>metagenomes</taxon>
        <taxon>ecological metagenomes</taxon>
    </lineage>
</organism>
<evidence type="ECO:0000256" key="1">
    <source>
        <dbReference type="ARBA" id="ARBA00011900"/>
    </source>
</evidence>